<proteinExistence type="predicted"/>
<name>A0A6C0H5X3_9ZZZZ</name>
<evidence type="ECO:0000313" key="1">
    <source>
        <dbReference type="EMBL" id="QHT75958.1"/>
    </source>
</evidence>
<accession>A0A6C0H5X3</accession>
<organism evidence="1">
    <name type="scientific">viral metagenome</name>
    <dbReference type="NCBI Taxonomy" id="1070528"/>
    <lineage>
        <taxon>unclassified sequences</taxon>
        <taxon>metagenomes</taxon>
        <taxon>organismal metagenomes</taxon>
    </lineage>
</organism>
<reference evidence="1" key="1">
    <citation type="journal article" date="2020" name="Nature">
        <title>Giant virus diversity and host interactions through global metagenomics.</title>
        <authorList>
            <person name="Schulz F."/>
            <person name="Roux S."/>
            <person name="Paez-Espino D."/>
            <person name="Jungbluth S."/>
            <person name="Walsh D.A."/>
            <person name="Denef V.J."/>
            <person name="McMahon K.D."/>
            <person name="Konstantinidis K.T."/>
            <person name="Eloe-Fadrosh E.A."/>
            <person name="Kyrpides N.C."/>
            <person name="Woyke T."/>
        </authorList>
    </citation>
    <scope>NUCLEOTIDE SEQUENCE</scope>
    <source>
        <strain evidence="1">GVMAG-M-3300023179-71</strain>
    </source>
</reference>
<dbReference type="EMBL" id="MN739885">
    <property type="protein sequence ID" value="QHT75958.1"/>
    <property type="molecule type" value="Genomic_DNA"/>
</dbReference>
<protein>
    <submittedName>
        <fullName evidence="1">Uncharacterized protein</fullName>
    </submittedName>
</protein>
<sequence>MKSKNIWGNKLSKLWQDRCREGASGTGVA</sequence>
<dbReference type="AlphaFoldDB" id="A0A6C0H5X3"/>